<gene>
    <name evidence="3" type="ORF">ACFFJH_12795</name>
</gene>
<dbReference type="Proteomes" id="UP001589844">
    <property type="component" value="Unassembled WGS sequence"/>
</dbReference>
<proteinExistence type="predicted"/>
<dbReference type="InterPro" id="IPR025282">
    <property type="entry name" value="DUF4214"/>
</dbReference>
<keyword evidence="4" id="KW-1185">Reference proteome</keyword>
<comment type="caution">
    <text evidence="3">The sequence shown here is derived from an EMBL/GenBank/DDBJ whole genome shotgun (WGS) entry which is preliminary data.</text>
</comment>
<sequence>MKNKSFYLIATFLLVLLTACGGNPEDRTSSVAVVQAPPAAAAPEDGTVIFTEPRKNYTLVHSPSSVLVTHNTTQVSSTHHGAKHLRFSDVSVNLMVAQSAKTIASKDLNSLIDLYIAFFNRVPDADGLNYWIDNLKAGATLEDIGANFYRVAKQYPEVTGYDEKMNDEAFVRLIYKNVLGRIGSTAPPDSHVAYWVNDLQKGLSKEKLVAVMSVAAREYANDKEWGWMTSLLNNKVALGKYFAIEQGLTYLTYEDSIRKTVTLTAAVTPTDYLKAKKLVEVKDSEFNLQTSSSSGLGKLIDCFNPAVFAIGNTILREDVQTKINIDVNNNPIKSISTTIEEAKVTGPVNFKGNSVLALVGTKTYRGDGLSDSVDSTTDYLSVEKDGYVSYGHTYNTHDSKNQNITILSYSLPADKLSFTLGVNETVSQSYIFYQENFLTGATISQNQSTQGTTFLGIEEITVPAGSFSACKIKYSSPSWMVGQPDVTTYVWWIASGPYRGLRVKILDSERWIIEASRLAINGK</sequence>
<evidence type="ECO:0000313" key="4">
    <source>
        <dbReference type="Proteomes" id="UP001589844"/>
    </source>
</evidence>
<feature type="domain" description="DUF4214" evidence="2">
    <location>
        <begin position="161"/>
        <end position="214"/>
    </location>
</feature>
<evidence type="ECO:0000256" key="1">
    <source>
        <dbReference type="SAM" id="SignalP"/>
    </source>
</evidence>
<evidence type="ECO:0000313" key="3">
    <source>
        <dbReference type="EMBL" id="MFC0350694.1"/>
    </source>
</evidence>
<name>A0ABV6IFT1_9BURK</name>
<dbReference type="Pfam" id="PF13946">
    <property type="entry name" value="DUF4214"/>
    <property type="match status" value="1"/>
</dbReference>
<dbReference type="RefSeq" id="WP_390213207.1">
    <property type="nucleotide sequence ID" value="NZ_JBHLXJ010000014.1"/>
</dbReference>
<evidence type="ECO:0000259" key="2">
    <source>
        <dbReference type="Pfam" id="PF13946"/>
    </source>
</evidence>
<protein>
    <submittedName>
        <fullName evidence="3">DUF4214 domain-containing protein</fullName>
    </submittedName>
</protein>
<dbReference type="Gene3D" id="2.40.360.20">
    <property type="match status" value="1"/>
</dbReference>
<reference evidence="3 4" key="1">
    <citation type="submission" date="2024-09" db="EMBL/GenBank/DDBJ databases">
        <authorList>
            <person name="Sun Q."/>
            <person name="Mori K."/>
        </authorList>
    </citation>
    <scope>NUCLEOTIDE SEQUENCE [LARGE SCALE GENOMIC DNA]</scope>
    <source>
        <strain evidence="3 4">CCM 8677</strain>
    </source>
</reference>
<organism evidence="3 4">
    <name type="scientific">Undibacterium danionis</name>
    <dbReference type="NCBI Taxonomy" id="1812100"/>
    <lineage>
        <taxon>Bacteria</taxon>
        <taxon>Pseudomonadati</taxon>
        <taxon>Pseudomonadota</taxon>
        <taxon>Betaproteobacteria</taxon>
        <taxon>Burkholderiales</taxon>
        <taxon>Oxalobacteraceae</taxon>
        <taxon>Undibacterium</taxon>
    </lineage>
</organism>
<dbReference type="PROSITE" id="PS51257">
    <property type="entry name" value="PROKAR_LIPOPROTEIN"/>
    <property type="match status" value="1"/>
</dbReference>
<feature type="chain" id="PRO_5045455199" evidence="1">
    <location>
        <begin position="22"/>
        <end position="523"/>
    </location>
</feature>
<keyword evidence="1" id="KW-0732">Signal</keyword>
<dbReference type="EMBL" id="JBHLXJ010000014">
    <property type="protein sequence ID" value="MFC0350694.1"/>
    <property type="molecule type" value="Genomic_DNA"/>
</dbReference>
<feature type="signal peptide" evidence="1">
    <location>
        <begin position="1"/>
        <end position="21"/>
    </location>
</feature>
<accession>A0ABV6IFT1</accession>